<proteinExistence type="predicted"/>
<dbReference type="AlphaFoldDB" id="A0A444X5Z9"/>
<dbReference type="Gene3D" id="3.40.395.10">
    <property type="entry name" value="Adenoviral Proteinase, Chain A"/>
    <property type="match status" value="1"/>
</dbReference>
<gene>
    <name evidence="1" type="ORF">Ahy_B10g104609</name>
</gene>
<evidence type="ECO:0008006" key="3">
    <source>
        <dbReference type="Google" id="ProtNLM"/>
    </source>
</evidence>
<sequence>MAETPREDLVKFEDCVLKRHHITTLRPGQIPDDKIFVGFAMKADIQEGKDTHQLLQKYKDPWMKGSSTLNYAYIPLREPTRHWYLMVIGFRERILYHLDASMTEEESIRRKAVIRFVGNEVSCIIAAPHFPLEFLKTAGGVICFGISDASGLPSFQTRAASEIWVLNWMAMGGAFQHNLHPQMNDSMVRMHTVLGLLMSPFNESTEWMKKNESTV</sequence>
<reference evidence="1 2" key="1">
    <citation type="submission" date="2019-01" db="EMBL/GenBank/DDBJ databases">
        <title>Sequencing of cultivated peanut Arachis hypogaea provides insights into genome evolution and oil improvement.</title>
        <authorList>
            <person name="Chen X."/>
        </authorList>
    </citation>
    <scope>NUCLEOTIDE SEQUENCE [LARGE SCALE GENOMIC DNA]</scope>
    <source>
        <strain evidence="2">cv. Fuhuasheng</strain>
        <tissue evidence="1">Leaves</tissue>
    </source>
</reference>
<evidence type="ECO:0000313" key="2">
    <source>
        <dbReference type="Proteomes" id="UP000289738"/>
    </source>
</evidence>
<keyword evidence="2" id="KW-1185">Reference proteome</keyword>
<dbReference type="EMBL" id="SDMP01000020">
    <property type="protein sequence ID" value="RYQ85098.1"/>
    <property type="molecule type" value="Genomic_DNA"/>
</dbReference>
<comment type="caution">
    <text evidence="1">The sequence shown here is derived from an EMBL/GenBank/DDBJ whole genome shotgun (WGS) entry which is preliminary data.</text>
</comment>
<accession>A0A444X5Z9</accession>
<protein>
    <recommendedName>
        <fullName evidence="3">Ubiquitin-like protease family profile domain-containing protein</fullName>
    </recommendedName>
</protein>
<organism evidence="1 2">
    <name type="scientific">Arachis hypogaea</name>
    <name type="common">Peanut</name>
    <dbReference type="NCBI Taxonomy" id="3818"/>
    <lineage>
        <taxon>Eukaryota</taxon>
        <taxon>Viridiplantae</taxon>
        <taxon>Streptophyta</taxon>
        <taxon>Embryophyta</taxon>
        <taxon>Tracheophyta</taxon>
        <taxon>Spermatophyta</taxon>
        <taxon>Magnoliopsida</taxon>
        <taxon>eudicotyledons</taxon>
        <taxon>Gunneridae</taxon>
        <taxon>Pentapetalae</taxon>
        <taxon>rosids</taxon>
        <taxon>fabids</taxon>
        <taxon>Fabales</taxon>
        <taxon>Fabaceae</taxon>
        <taxon>Papilionoideae</taxon>
        <taxon>50 kb inversion clade</taxon>
        <taxon>dalbergioids sensu lato</taxon>
        <taxon>Dalbergieae</taxon>
        <taxon>Pterocarpus clade</taxon>
        <taxon>Arachis</taxon>
    </lineage>
</organism>
<dbReference type="Proteomes" id="UP000289738">
    <property type="component" value="Chromosome B10"/>
</dbReference>
<evidence type="ECO:0000313" key="1">
    <source>
        <dbReference type="EMBL" id="RYQ85098.1"/>
    </source>
</evidence>
<name>A0A444X5Z9_ARAHY</name>
<dbReference type="SUPFAM" id="SSF54001">
    <property type="entry name" value="Cysteine proteinases"/>
    <property type="match status" value="1"/>
</dbReference>
<dbReference type="InterPro" id="IPR038765">
    <property type="entry name" value="Papain-like_cys_pep_sf"/>
</dbReference>